<dbReference type="Proteomes" id="UP000613580">
    <property type="component" value="Unassembled WGS sequence"/>
</dbReference>
<proteinExistence type="predicted"/>
<reference evidence="1" key="1">
    <citation type="submission" date="2020-05" db="EMBL/GenBank/DDBJ databases">
        <title>Mycena genomes resolve the evolution of fungal bioluminescence.</title>
        <authorList>
            <person name="Tsai I.J."/>
        </authorList>
    </citation>
    <scope>NUCLEOTIDE SEQUENCE</scope>
    <source>
        <strain evidence="1">110903Hualien_Pintung</strain>
    </source>
</reference>
<accession>A0A8H6VUE3</accession>
<sequence>MVGAISVDFAVKPRFHPSFPPSAASLQSLKTLNVVAAPSNIPARTSSEVRFGVCSAGTGRWRWRWLDKHLRHSQLDVDGGLAVGSRRRAVPSIGCYRATPPSTRFATGSAWTCSRAKAVGQQNGERYEQVSKDILNSNSFKYLIDSISARCALAPGETFESQLERRLTASFLGLMDGVEWFGLICGGRVGGTEDGLVRLLRLGPAMRLQVETSYTVRGTGRDELGADLLPRISRRVLREGHGVDGRGTDAAAEDQQ</sequence>
<gene>
    <name evidence="1" type="ORF">HMN09_01160400</name>
</gene>
<evidence type="ECO:0000313" key="1">
    <source>
        <dbReference type="EMBL" id="KAF7294314.1"/>
    </source>
</evidence>
<keyword evidence="2" id="KW-1185">Reference proteome</keyword>
<dbReference type="EMBL" id="JACAZE010000019">
    <property type="protein sequence ID" value="KAF7294314.1"/>
    <property type="molecule type" value="Genomic_DNA"/>
</dbReference>
<comment type="caution">
    <text evidence="1">The sequence shown here is derived from an EMBL/GenBank/DDBJ whole genome shotgun (WGS) entry which is preliminary data.</text>
</comment>
<organism evidence="1 2">
    <name type="scientific">Mycena chlorophos</name>
    <name type="common">Agaric fungus</name>
    <name type="synonym">Agaricus chlorophos</name>
    <dbReference type="NCBI Taxonomy" id="658473"/>
    <lineage>
        <taxon>Eukaryota</taxon>
        <taxon>Fungi</taxon>
        <taxon>Dikarya</taxon>
        <taxon>Basidiomycota</taxon>
        <taxon>Agaricomycotina</taxon>
        <taxon>Agaricomycetes</taxon>
        <taxon>Agaricomycetidae</taxon>
        <taxon>Agaricales</taxon>
        <taxon>Marasmiineae</taxon>
        <taxon>Mycenaceae</taxon>
        <taxon>Mycena</taxon>
    </lineage>
</organism>
<name>A0A8H6VUE3_MYCCL</name>
<dbReference type="AlphaFoldDB" id="A0A8H6VUE3"/>
<protein>
    <submittedName>
        <fullName evidence="1">Uncharacterized protein</fullName>
    </submittedName>
</protein>
<evidence type="ECO:0000313" key="2">
    <source>
        <dbReference type="Proteomes" id="UP000613580"/>
    </source>
</evidence>